<evidence type="ECO:0000313" key="2">
    <source>
        <dbReference type="Proteomes" id="UP001357485"/>
    </source>
</evidence>
<gene>
    <name evidence="1" type="ORF">LTR16_002593</name>
</gene>
<proteinExistence type="predicted"/>
<comment type="caution">
    <text evidence="1">The sequence shown here is derived from an EMBL/GenBank/DDBJ whole genome shotgun (WGS) entry which is preliminary data.</text>
</comment>
<feature type="non-terminal residue" evidence="1">
    <location>
        <position position="556"/>
    </location>
</feature>
<name>A0ABR0KT45_9PEZI</name>
<accession>A0ABR0KT45</accession>
<keyword evidence="2" id="KW-1185">Reference proteome</keyword>
<protein>
    <submittedName>
        <fullName evidence="1">Uncharacterized protein</fullName>
    </submittedName>
</protein>
<dbReference type="Proteomes" id="UP001357485">
    <property type="component" value="Unassembled WGS sequence"/>
</dbReference>
<reference evidence="1 2" key="1">
    <citation type="submission" date="2023-08" db="EMBL/GenBank/DDBJ databases">
        <title>Black Yeasts Isolated from many extreme environments.</title>
        <authorList>
            <person name="Coleine C."/>
            <person name="Stajich J.E."/>
            <person name="Selbmann L."/>
        </authorList>
    </citation>
    <scope>NUCLEOTIDE SEQUENCE [LARGE SCALE GENOMIC DNA]</scope>
    <source>
        <strain evidence="1 2">CCFEE 536</strain>
    </source>
</reference>
<dbReference type="Gene3D" id="1.25.40.10">
    <property type="entry name" value="Tetratricopeptide repeat domain"/>
    <property type="match status" value="1"/>
</dbReference>
<dbReference type="InterPro" id="IPR011990">
    <property type="entry name" value="TPR-like_helical_dom_sf"/>
</dbReference>
<evidence type="ECO:0000313" key="1">
    <source>
        <dbReference type="EMBL" id="KAK5128582.1"/>
    </source>
</evidence>
<sequence>MTGTRRFDRRPSEEYTLLAHELGAANLDEVTRLYPALLQSSQLGKNDVRKVAQLIHSTYRRDSEQNPRLQALLEFADTLVRDTRKQAVPSSPYAYLHLLSFFKEARQYERGYEFWSWLAKQDDEYVNPAVYGAAIELLAYHGEKLGDLEQMYVSALKRFPGTFSEYHLSPRAIVPDRAAPMTFPGLHVTLLQGILTARILHGDWRNAYLALDTALRLFPTQVPRRFFELFLYERPLAEGYQVFLLACRSGVNMTGHAVTRLLDRIASLKPGPFESSTNGVVLVRAMLNAIDAHQRAGGKLHAVASGVVIKALGDLLLSRSFTSCNSSDRERIVNVLLDTVRETIKLFASHGIPPSLSMFNNIISAVAGRTGRTDIIENVLRDVRAVGLEPDEITRRAILVAAGDMRDMELLAASWQKLVEADAAKGLQPEAPDWLTLARAASKLNNAAFVEEQKVLLAHTLTQGLNIKIQRELDRAKARGPEVGMSDSLSTAAIEDGLRTILADVLRMSKAVTDGQQANLYENPVVMSIDMSPSILGHAFASEQELMSLYDELTTD</sequence>
<dbReference type="EMBL" id="JAVRRA010024830">
    <property type="protein sequence ID" value="KAK5128582.1"/>
    <property type="molecule type" value="Genomic_DNA"/>
</dbReference>
<organism evidence="1 2">
    <name type="scientific">Cryomyces antarcticus</name>
    <dbReference type="NCBI Taxonomy" id="329879"/>
    <lineage>
        <taxon>Eukaryota</taxon>
        <taxon>Fungi</taxon>
        <taxon>Dikarya</taxon>
        <taxon>Ascomycota</taxon>
        <taxon>Pezizomycotina</taxon>
        <taxon>Dothideomycetes</taxon>
        <taxon>Dothideomycetes incertae sedis</taxon>
        <taxon>Cryomyces</taxon>
    </lineage>
</organism>